<proteinExistence type="predicted"/>
<dbReference type="InterPro" id="IPR005181">
    <property type="entry name" value="SASA"/>
</dbReference>
<dbReference type="PANTHER" id="PTHR22901:SF0">
    <property type="entry name" value="SIALATE O-ACETYLESTERASE"/>
    <property type="match status" value="1"/>
</dbReference>
<feature type="domain" description="Sialate O-acetylesterase" evidence="2">
    <location>
        <begin position="107"/>
        <end position="352"/>
    </location>
</feature>
<keyword evidence="1" id="KW-0378">Hydrolase</keyword>
<organism evidence="3 4">
    <name type="scientific">Coprobacter secundus subsp. similis</name>
    <dbReference type="NCBI Taxonomy" id="2751153"/>
    <lineage>
        <taxon>Bacteria</taxon>
        <taxon>Pseudomonadati</taxon>
        <taxon>Bacteroidota</taxon>
        <taxon>Bacteroidia</taxon>
        <taxon>Bacteroidales</taxon>
        <taxon>Barnesiellaceae</taxon>
        <taxon>Coprobacter</taxon>
    </lineage>
</organism>
<evidence type="ECO:0000313" key="3">
    <source>
        <dbReference type="EMBL" id="BCI62999.1"/>
    </source>
</evidence>
<dbReference type="InterPro" id="IPR013783">
    <property type="entry name" value="Ig-like_fold"/>
</dbReference>
<evidence type="ECO:0000259" key="2">
    <source>
        <dbReference type="Pfam" id="PF03629"/>
    </source>
</evidence>
<dbReference type="PANTHER" id="PTHR22901">
    <property type="entry name" value="SIALATE O-ACETYLESTERASE"/>
    <property type="match status" value="1"/>
</dbReference>
<name>A0A7G1HTC3_9BACT</name>
<accession>A0A7G1HTC3</accession>
<dbReference type="GO" id="GO:0001681">
    <property type="term" value="F:sialate O-acetylesterase activity"/>
    <property type="evidence" value="ECO:0007669"/>
    <property type="project" value="InterPro"/>
</dbReference>
<dbReference type="EMBL" id="AP023322">
    <property type="protein sequence ID" value="BCI62999.1"/>
    <property type="molecule type" value="Genomic_DNA"/>
</dbReference>
<reference evidence="4" key="1">
    <citation type="submission" date="2020-07" db="EMBL/GenBank/DDBJ databases">
        <title>Complete genome sequencing of Coprobacter sp. strain 2CBH44.</title>
        <authorList>
            <person name="Sakamoto M."/>
            <person name="Murakami T."/>
            <person name="Mori H."/>
        </authorList>
    </citation>
    <scope>NUCLEOTIDE SEQUENCE [LARGE SCALE GENOMIC DNA]</scope>
    <source>
        <strain evidence="4">2CBH44</strain>
    </source>
</reference>
<dbReference type="SUPFAM" id="SSF52266">
    <property type="entry name" value="SGNH hydrolase"/>
    <property type="match status" value="1"/>
</dbReference>
<protein>
    <submittedName>
        <fullName evidence="3">9-O-acetylesterase</fullName>
    </submittedName>
</protein>
<evidence type="ECO:0000256" key="1">
    <source>
        <dbReference type="ARBA" id="ARBA00022801"/>
    </source>
</evidence>
<dbReference type="RefSeq" id="WP_021931383.1">
    <property type="nucleotide sequence ID" value="NZ_AP023322.1"/>
</dbReference>
<dbReference type="GO" id="GO:0005975">
    <property type="term" value="P:carbohydrate metabolic process"/>
    <property type="evidence" value="ECO:0007669"/>
    <property type="project" value="TreeGrafter"/>
</dbReference>
<keyword evidence="4" id="KW-1185">Reference proteome</keyword>
<sequence length="466" mass="52383">MKYIYFITLLSVCLCFGLNGMAEIKMPTIFGDNMVLQQRSHAAIWGWASPQKRVVVKTSWNGKSYTVLADENGKWKLKVQTPDAGGPYTIKISDGKEKVLNNVLIGEVWLCSGQSNMEMPMRGFSLQPVRNSQDAIVRAKNKNIRVFTVQRNYDLSPLDDCTGIWEEASPESIARTSAVAYYFGRLLNQVEDVPVGLLITTWGGSSIKAWMSKENLAGFDIYPAKSKAEIKKPVHSPTVLYNAMLHPLIGYGIRGTIWYQGETDVAIPNLYIDLFKSMVREWRMQWGVGEFPFYYCQIAPYKHSKNQAFFREAQGKCMSIVPNTGMVVTMDADSPDCIHPDKKQEVGERLAYWALAETYGIKGFKYKSPTVKGMKVEGNVAIISFNDAPNGLIAKNGEVKGVYIAGKNKKWYKANVSFFENTMRVSAHDVLEPVAVRYAFDEYAPGEIFSTQGLPVSSFRTDDWTE</sequence>
<dbReference type="Pfam" id="PF03629">
    <property type="entry name" value="SASA"/>
    <property type="match status" value="1"/>
</dbReference>
<dbReference type="KEGG" id="copr:Cop2CBH44_13520"/>
<dbReference type="Gene3D" id="2.60.40.10">
    <property type="entry name" value="Immunoglobulins"/>
    <property type="match status" value="1"/>
</dbReference>
<dbReference type="Gene3D" id="3.40.50.1110">
    <property type="entry name" value="SGNH hydrolase"/>
    <property type="match status" value="1"/>
</dbReference>
<dbReference type="InterPro" id="IPR036514">
    <property type="entry name" value="SGNH_hydro_sf"/>
</dbReference>
<dbReference type="InterPro" id="IPR039329">
    <property type="entry name" value="SIAE"/>
</dbReference>
<dbReference type="AlphaFoldDB" id="A0A7G1HTC3"/>
<gene>
    <name evidence="3" type="ORF">Cop2CBH44_13520</name>
</gene>
<evidence type="ECO:0000313" key="4">
    <source>
        <dbReference type="Proteomes" id="UP000594042"/>
    </source>
</evidence>
<dbReference type="Proteomes" id="UP000594042">
    <property type="component" value="Chromosome"/>
</dbReference>